<gene>
    <name evidence="1" type="ORF">LCGC14_1526090</name>
</gene>
<accession>A0A0F9IX46</accession>
<reference evidence="1" key="1">
    <citation type="journal article" date="2015" name="Nature">
        <title>Complex archaea that bridge the gap between prokaryotes and eukaryotes.</title>
        <authorList>
            <person name="Spang A."/>
            <person name="Saw J.H."/>
            <person name="Jorgensen S.L."/>
            <person name="Zaremba-Niedzwiedzka K."/>
            <person name="Martijn J."/>
            <person name="Lind A.E."/>
            <person name="van Eijk R."/>
            <person name="Schleper C."/>
            <person name="Guy L."/>
            <person name="Ettema T.J."/>
        </authorList>
    </citation>
    <scope>NUCLEOTIDE SEQUENCE</scope>
</reference>
<protein>
    <submittedName>
        <fullName evidence="1">Uncharacterized protein</fullName>
    </submittedName>
</protein>
<name>A0A0F9IX46_9ZZZZ</name>
<comment type="caution">
    <text evidence="1">The sequence shown here is derived from an EMBL/GenBank/DDBJ whole genome shotgun (WGS) entry which is preliminary data.</text>
</comment>
<dbReference type="AlphaFoldDB" id="A0A0F9IX46"/>
<sequence length="117" mass="14079">MAKRKFWEALNDKEDFFVQMPYTILDSTLSNEAKVLFMHLWKDAFINNKKHEGKHYSDMTQVEMAKKLGYKATGFGIREARRSIKELNQCAVVLTKKQYKKNTHFYHYFLAKHRWQI</sequence>
<dbReference type="EMBL" id="LAZR01011382">
    <property type="protein sequence ID" value="KKM61999.1"/>
    <property type="molecule type" value="Genomic_DNA"/>
</dbReference>
<organism evidence="1">
    <name type="scientific">marine sediment metagenome</name>
    <dbReference type="NCBI Taxonomy" id="412755"/>
    <lineage>
        <taxon>unclassified sequences</taxon>
        <taxon>metagenomes</taxon>
        <taxon>ecological metagenomes</taxon>
    </lineage>
</organism>
<evidence type="ECO:0000313" key="1">
    <source>
        <dbReference type="EMBL" id="KKM61999.1"/>
    </source>
</evidence>
<proteinExistence type="predicted"/>